<dbReference type="CDD" id="cd04645">
    <property type="entry name" value="LbH_gamma_CA_like"/>
    <property type="match status" value="1"/>
</dbReference>
<dbReference type="PANTHER" id="PTHR13061">
    <property type="entry name" value="DYNACTIN SUBUNIT P25"/>
    <property type="match status" value="1"/>
</dbReference>
<dbReference type="EMBL" id="MFFM01000038">
    <property type="protein sequence ID" value="OGF10506.1"/>
    <property type="molecule type" value="Genomic_DNA"/>
</dbReference>
<protein>
    <submittedName>
        <fullName evidence="1">Gamma carbonic anhydrase family protein</fullName>
    </submittedName>
</protein>
<comment type="caution">
    <text evidence="1">The sequence shown here is derived from an EMBL/GenBank/DDBJ whole genome shotgun (WGS) entry which is preliminary data.</text>
</comment>
<organism evidence="1 2">
    <name type="scientific">Candidatus Edwardsbacteria bacterium GWF2_54_11</name>
    <dbReference type="NCBI Taxonomy" id="1817851"/>
    <lineage>
        <taxon>Bacteria</taxon>
        <taxon>Candidatus Edwardsiibacteriota</taxon>
    </lineage>
</organism>
<dbReference type="InterPro" id="IPR047324">
    <property type="entry name" value="LbH_gamma_CA-like"/>
</dbReference>
<dbReference type="Pfam" id="PF00132">
    <property type="entry name" value="Hexapep"/>
    <property type="match status" value="1"/>
</dbReference>
<dbReference type="Proteomes" id="UP000177230">
    <property type="component" value="Unassembled WGS sequence"/>
</dbReference>
<dbReference type="AlphaFoldDB" id="A0A1F5R7W8"/>
<gene>
    <name evidence="1" type="ORF">A2024_09160</name>
</gene>
<proteinExistence type="predicted"/>
<dbReference type="InterPro" id="IPR050484">
    <property type="entry name" value="Transf_Hexapept/Carb_Anhydrase"/>
</dbReference>
<evidence type="ECO:0000313" key="2">
    <source>
        <dbReference type="Proteomes" id="UP000177230"/>
    </source>
</evidence>
<accession>A0A1F5R7W8</accession>
<dbReference type="Gene3D" id="2.160.10.10">
    <property type="entry name" value="Hexapeptide repeat proteins"/>
    <property type="match status" value="1"/>
</dbReference>
<name>A0A1F5R7W8_9BACT</name>
<reference evidence="1 2" key="1">
    <citation type="journal article" date="2016" name="Nat. Commun.">
        <title>Thousands of microbial genomes shed light on interconnected biogeochemical processes in an aquifer system.</title>
        <authorList>
            <person name="Anantharaman K."/>
            <person name="Brown C.T."/>
            <person name="Hug L.A."/>
            <person name="Sharon I."/>
            <person name="Castelle C.J."/>
            <person name="Probst A.J."/>
            <person name="Thomas B.C."/>
            <person name="Singh A."/>
            <person name="Wilkins M.J."/>
            <person name="Karaoz U."/>
            <person name="Brodie E.L."/>
            <person name="Williams K.H."/>
            <person name="Hubbard S.S."/>
            <person name="Banfield J.F."/>
        </authorList>
    </citation>
    <scope>NUCLEOTIDE SEQUENCE [LARGE SCALE GENOMIC DNA]</scope>
</reference>
<sequence length="173" mass="18431">MLKSYKDKTPKIDKSAFVAETAVIIGDVEIGERASIWYGVAIRADINHVRIGQETNIQENTVIHVDLNDRGLGDCATIIGDRVTVGHGAILHGCKIGDDCLIGMGAIVLSGASVGAGSVVAAGALVKEGQQIPPRSMVMGMPAEVKRQLPEEAIEKIRASAQHYVDLAKEYKK</sequence>
<dbReference type="InterPro" id="IPR011004">
    <property type="entry name" value="Trimer_LpxA-like_sf"/>
</dbReference>
<dbReference type="InterPro" id="IPR001451">
    <property type="entry name" value="Hexapep"/>
</dbReference>
<dbReference type="PANTHER" id="PTHR13061:SF29">
    <property type="entry name" value="GAMMA CARBONIC ANHYDRASE-LIKE 1, MITOCHONDRIAL-RELATED"/>
    <property type="match status" value="1"/>
</dbReference>
<dbReference type="SUPFAM" id="SSF51161">
    <property type="entry name" value="Trimeric LpxA-like enzymes"/>
    <property type="match status" value="1"/>
</dbReference>
<evidence type="ECO:0000313" key="1">
    <source>
        <dbReference type="EMBL" id="OGF10506.1"/>
    </source>
</evidence>